<feature type="domain" description="Ig-like" evidence="12">
    <location>
        <begin position="510"/>
        <end position="596"/>
    </location>
</feature>
<feature type="domain" description="Fibronectin type-III" evidence="13">
    <location>
        <begin position="1406"/>
        <end position="1499"/>
    </location>
</feature>
<feature type="compositionally biased region" description="Polar residues" evidence="10">
    <location>
        <begin position="1"/>
        <end position="15"/>
    </location>
</feature>
<reference evidence="14 15" key="1">
    <citation type="journal article" date="2017" name="Gigascience">
        <title>Genome sequence of the small brown planthopper, Laodelphax striatellus.</title>
        <authorList>
            <person name="Zhu J."/>
            <person name="Jiang F."/>
            <person name="Wang X."/>
            <person name="Yang P."/>
            <person name="Bao Y."/>
            <person name="Zhao W."/>
            <person name="Wang W."/>
            <person name="Lu H."/>
            <person name="Wang Q."/>
            <person name="Cui N."/>
            <person name="Li J."/>
            <person name="Chen X."/>
            <person name="Luo L."/>
            <person name="Yu J."/>
            <person name="Kang L."/>
            <person name="Cui F."/>
        </authorList>
    </citation>
    <scope>NUCLEOTIDE SEQUENCE [LARGE SCALE GENOMIC DNA]</scope>
    <source>
        <strain evidence="14">Lst14</strain>
    </source>
</reference>
<feature type="domain" description="Ig-like" evidence="12">
    <location>
        <begin position="23"/>
        <end position="112"/>
    </location>
</feature>
<evidence type="ECO:0000256" key="4">
    <source>
        <dbReference type="ARBA" id="ARBA00022737"/>
    </source>
</evidence>
<dbReference type="SUPFAM" id="SSF49265">
    <property type="entry name" value="Fibronectin type III"/>
    <property type="match status" value="4"/>
</dbReference>
<dbReference type="CDD" id="cd20958">
    <property type="entry name" value="IgI_5_Dscam"/>
    <property type="match status" value="1"/>
</dbReference>
<feature type="compositionally biased region" description="Polar residues" evidence="10">
    <location>
        <begin position="1686"/>
        <end position="1701"/>
    </location>
</feature>
<sequence length="1785" mass="193690">MTSSLAPFKSSNQLKGDSDLRGPGFLMEPPSRVEFSNSSGAWVDCSASGSPTPHLEWTTAEGSTLGDVPGVRKVMRNGTLALLPFSADAFRQDIHSTVYRCTATNTHGRIISRDVQVRAVVVQSYKVRVEVTPAARGCTAVLQCVVDRGVKDLVRVVAWVQDPSFFIVPSLQGDGKFHVLPTGELLVHNLEFSDQFPSYRCRTRHRLTRHVEVSSPANIRLAENRGIISPSILDHTGTVQVSVDEGAVLVCIAQGCPTPEYRWYQLAAGYEPLGLVGGPRTRVLGPVLAVEAVTEEDAGLYRCAASNAGGEASAELRLAVSEPLSVHITPAEVSVPLGGSAELRCVVTPGGPHLLTWYKNGRMLPGRGSPNELHLLSSISREDQGMYQCLVRRAEGETAQAAASLQLGDASPVLSYSFIEQTLQPGPAVSLKCSASGNPTPSISWALDGFPLPKNSRFVIGQYVTVHGDVISHVNISSVSVDDGGEYSCSAENRAGKAIHSARLNVYGLPYIRVIPKVTAVAGEEFELKCPVAGYPIEEIRWERGGRELPEDLRQRVLPGGILKISPVQKASDAGLYTCWARNKQGQTARRTGEVTVIVPPKLSPIIPDRTLNVGDRASLTCSVTKGDLPLTISWLKDGRPLDVGLSQSPVSVNQVDRFNSILLVESLSPDHNGNYTCVAANPAAQVTHTQRLVVNVPPRWSIEPVDASVERNRHVVINCQAQGVPEPTITWKKATGSKSGEYQDMRDRQHTKLLGNGSLLLQHVKEDREGFYLCQANNGIGSGIGKVIQLKVKSSPYFSAPSRIVTVKKGDTATLKCKVEGDTPINIHWMRGGKIQLTPATNYRVSVKQDVTAEGVVGELEIVSVESGDSGAYFCQASNLYGRDQQLVQLLVQEPPASPTDLKVAMVNSQSVNLQWQHSGAETGEVRGTLLEHLKPATQYTLRVVAEGAAGRSPPSRELAVETQPQRPAGAPLQVKARPISPTQVLVTWAPPLPELRHGQILGYFVGFKEISAGSGYNMTNVRGEMENELLLSGLAKYTRYSIVVQAYNQVGQGPLSEPVPTQTFEDVPSMAPEDVRCTALSAQSLQVSWQPPAPSHANGIIQGYKVFYDTLERAPGSPADIKVVVSSPNSLLVSWMPPTEPNGVVTKYTLYTRVVNGEEELNHGKRNVGSQQLSYEARNLQQHVEYQYWVTASTRIGEGQSSKVVAQVPTNRVPARITSFGSPVWVAWRGSVALSCACVGQPPPRRGWLRDGAPLPPTGQRNVQLSEATGELVLTSLQRAATGNYTCHVENNLGADSISYHLVVQVAPSAPTLFVRSATSSSILVQWRHGDTGGAAITHYTLNYRRAHSDPQDITLSRHSTTHELKGLLCGSTYHMFLSSHNKLGVSPPSATISVRTQGQAPGLPAGSQLLAPNSTHLLLRLHVWPDNGCPLLYFIVRYRLINNVDWVLVSNSLKPQRRFTITGLEPATEYVLYIEAYNVAGSTNGEFTFFTLTKDGELPGPELVRRGAMARGFYFDIRLLLPVLLATLALLAATTTVLLCRKSRPAGPLKESLDNQQNAAAQRERYYATIHKVPLQATSDKIPETSEDISPYATFQLADANNTLLHSFMYHEQALAEGCASPPPPGPTSQKLRRARRRSSRKTDADESDESDSDPDQLTSSRTESSNHLDAVKGKHSYIYHGAQSSTSSDISPMSEQKSLPRRGGRSRWLPPSKSTMRNSLSIAETSFRTAGGGPELSEAECDIDTLKKLKLGIRSSLWSRPGSSSAHAQQTPHHSDYSIAV</sequence>
<dbReference type="PANTHER" id="PTHR44170">
    <property type="entry name" value="PROTEIN SIDEKICK"/>
    <property type="match status" value="1"/>
</dbReference>
<feature type="compositionally biased region" description="Acidic residues" evidence="10">
    <location>
        <begin position="1649"/>
        <end position="1658"/>
    </location>
</feature>
<keyword evidence="9" id="KW-0393">Immunoglobulin domain</keyword>
<dbReference type="InterPro" id="IPR007110">
    <property type="entry name" value="Ig-like_dom"/>
</dbReference>
<evidence type="ECO:0000256" key="5">
    <source>
        <dbReference type="ARBA" id="ARBA00022889"/>
    </source>
</evidence>
<feature type="domain" description="Ig-like" evidence="12">
    <location>
        <begin position="323"/>
        <end position="406"/>
    </location>
</feature>
<evidence type="ECO:0000259" key="13">
    <source>
        <dbReference type="PROSITE" id="PS50853"/>
    </source>
</evidence>
<feature type="domain" description="Fibronectin type-III" evidence="13">
    <location>
        <begin position="972"/>
        <end position="1068"/>
    </location>
</feature>
<feature type="region of interest" description="Disordered" evidence="10">
    <location>
        <begin position="1686"/>
        <end position="1721"/>
    </location>
</feature>
<dbReference type="PANTHER" id="PTHR44170:SF56">
    <property type="entry name" value="FIBRONECTIN TYPE-III DOMAIN-CONTAINING PROTEIN"/>
    <property type="match status" value="1"/>
</dbReference>
<feature type="region of interest" description="Disordered" evidence="10">
    <location>
        <begin position="1620"/>
        <end position="1674"/>
    </location>
</feature>
<feature type="domain" description="Ig-like" evidence="12">
    <location>
        <begin position="601"/>
        <end position="694"/>
    </location>
</feature>
<name>A0A482XEV5_LAOST</name>
<dbReference type="CDD" id="cd20956">
    <property type="entry name" value="IgI_4_Dscam"/>
    <property type="match status" value="1"/>
</dbReference>
<organism evidence="14 15">
    <name type="scientific">Laodelphax striatellus</name>
    <name type="common">Small brown planthopper</name>
    <name type="synonym">Delphax striatella</name>
    <dbReference type="NCBI Taxonomy" id="195883"/>
    <lineage>
        <taxon>Eukaryota</taxon>
        <taxon>Metazoa</taxon>
        <taxon>Ecdysozoa</taxon>
        <taxon>Arthropoda</taxon>
        <taxon>Hexapoda</taxon>
        <taxon>Insecta</taxon>
        <taxon>Pterygota</taxon>
        <taxon>Neoptera</taxon>
        <taxon>Paraneoptera</taxon>
        <taxon>Hemiptera</taxon>
        <taxon>Auchenorrhyncha</taxon>
        <taxon>Fulgoroidea</taxon>
        <taxon>Delphacidae</taxon>
        <taxon>Criomorphinae</taxon>
        <taxon>Laodelphax</taxon>
    </lineage>
</organism>
<dbReference type="EMBL" id="QKKF02011401">
    <property type="protein sequence ID" value="RZF44100.1"/>
    <property type="molecule type" value="Genomic_DNA"/>
</dbReference>
<feature type="domain" description="Ig-like" evidence="12">
    <location>
        <begin position="1216"/>
        <end position="1301"/>
    </location>
</feature>
<evidence type="ECO:0000256" key="7">
    <source>
        <dbReference type="ARBA" id="ARBA00023136"/>
    </source>
</evidence>
<dbReference type="InterPro" id="IPR003598">
    <property type="entry name" value="Ig_sub2"/>
</dbReference>
<dbReference type="GO" id="GO:0048812">
    <property type="term" value="P:neuron projection morphogenesis"/>
    <property type="evidence" value="ECO:0007669"/>
    <property type="project" value="UniProtKB-ARBA"/>
</dbReference>
<dbReference type="InParanoid" id="A0A482XEV5"/>
<feature type="domain" description="Ig-like" evidence="12">
    <location>
        <begin position="797"/>
        <end position="894"/>
    </location>
</feature>
<dbReference type="InterPro" id="IPR013783">
    <property type="entry name" value="Ig-like_fold"/>
</dbReference>
<dbReference type="GO" id="GO:0098609">
    <property type="term" value="P:cell-cell adhesion"/>
    <property type="evidence" value="ECO:0007669"/>
    <property type="project" value="TreeGrafter"/>
</dbReference>
<dbReference type="SMR" id="A0A482XEV5"/>
<keyword evidence="3" id="KW-0732">Signal</keyword>
<feature type="domain" description="Ig-like" evidence="12">
    <location>
        <begin position="230"/>
        <end position="321"/>
    </location>
</feature>
<dbReference type="Gene3D" id="2.60.40.10">
    <property type="entry name" value="Immunoglobulins"/>
    <property type="match status" value="16"/>
</dbReference>
<keyword evidence="6 11" id="KW-1133">Transmembrane helix</keyword>
<feature type="domain" description="Fibronectin type-III" evidence="13">
    <location>
        <begin position="1309"/>
        <end position="1402"/>
    </location>
</feature>
<feature type="domain" description="Ig-like" evidence="12">
    <location>
        <begin position="412"/>
        <end position="505"/>
    </location>
</feature>
<dbReference type="Pfam" id="PF13927">
    <property type="entry name" value="Ig_3"/>
    <property type="match status" value="5"/>
</dbReference>
<gene>
    <name evidence="14" type="ORF">LSTR_LSTR004472</name>
</gene>
<dbReference type="SMART" id="SM00408">
    <property type="entry name" value="IGc2"/>
    <property type="match status" value="9"/>
</dbReference>
<dbReference type="FunFam" id="2.60.40.10:FF:000104">
    <property type="entry name" value="Down syndrome cell adhesion molecule b"/>
    <property type="match status" value="1"/>
</dbReference>
<evidence type="ECO:0000256" key="8">
    <source>
        <dbReference type="ARBA" id="ARBA00023157"/>
    </source>
</evidence>
<dbReference type="FunFam" id="2.60.40.10:FF:001035">
    <property type="entry name" value="Down syndrome cell adhesion molecule-like protein Dscam2"/>
    <property type="match status" value="1"/>
</dbReference>
<dbReference type="SMART" id="SM00409">
    <property type="entry name" value="IG"/>
    <property type="match status" value="10"/>
</dbReference>
<comment type="subcellular location">
    <subcellularLocation>
        <location evidence="1">Membrane</location>
        <topology evidence="1">Single-pass type I membrane protein</topology>
    </subcellularLocation>
</comment>
<dbReference type="SUPFAM" id="SSF48726">
    <property type="entry name" value="Immunoglobulin"/>
    <property type="match status" value="8"/>
</dbReference>
<dbReference type="InterPro" id="IPR013098">
    <property type="entry name" value="Ig_I-set"/>
</dbReference>
<dbReference type="InterPro" id="IPR003961">
    <property type="entry name" value="FN3_dom"/>
</dbReference>
<keyword evidence="7 11" id="KW-0472">Membrane</keyword>
<dbReference type="OrthoDB" id="152385at2759"/>
<evidence type="ECO:0000259" key="12">
    <source>
        <dbReference type="PROSITE" id="PS50835"/>
    </source>
</evidence>
<dbReference type="PROSITE" id="PS50835">
    <property type="entry name" value="IG_LIKE"/>
    <property type="match status" value="9"/>
</dbReference>
<proteinExistence type="predicted"/>
<accession>A0A482XEV5</accession>
<evidence type="ECO:0000313" key="15">
    <source>
        <dbReference type="Proteomes" id="UP000291343"/>
    </source>
</evidence>
<evidence type="ECO:0000256" key="10">
    <source>
        <dbReference type="SAM" id="MobiDB-lite"/>
    </source>
</evidence>
<feature type="region of interest" description="Disordered" evidence="10">
    <location>
        <begin position="1762"/>
        <end position="1785"/>
    </location>
</feature>
<feature type="region of interest" description="Disordered" evidence="10">
    <location>
        <begin position="951"/>
        <end position="972"/>
    </location>
</feature>
<evidence type="ECO:0008006" key="16">
    <source>
        <dbReference type="Google" id="ProtNLM"/>
    </source>
</evidence>
<dbReference type="CDD" id="cd00096">
    <property type="entry name" value="Ig"/>
    <property type="match status" value="1"/>
</dbReference>
<dbReference type="InterPro" id="IPR003599">
    <property type="entry name" value="Ig_sub"/>
</dbReference>
<dbReference type="InterPro" id="IPR036116">
    <property type="entry name" value="FN3_sf"/>
</dbReference>
<feature type="transmembrane region" description="Helical" evidence="11">
    <location>
        <begin position="1522"/>
        <end position="1543"/>
    </location>
</feature>
<keyword evidence="4" id="KW-0677">Repeat</keyword>
<dbReference type="Pfam" id="PF07679">
    <property type="entry name" value="I-set"/>
    <property type="match status" value="3"/>
</dbReference>
<dbReference type="Pfam" id="PF00041">
    <property type="entry name" value="fn3"/>
    <property type="match status" value="3"/>
</dbReference>
<evidence type="ECO:0000313" key="14">
    <source>
        <dbReference type="EMBL" id="RZF44100.1"/>
    </source>
</evidence>
<dbReference type="FunFam" id="2.60.40.10:FF:000333">
    <property type="entry name" value="Down syndrome cell adhesion molecule"/>
    <property type="match status" value="1"/>
</dbReference>
<evidence type="ECO:0000256" key="1">
    <source>
        <dbReference type="ARBA" id="ARBA00004479"/>
    </source>
</evidence>
<feature type="domain" description="Ig-like" evidence="12">
    <location>
        <begin position="699"/>
        <end position="794"/>
    </location>
</feature>
<evidence type="ECO:0000256" key="2">
    <source>
        <dbReference type="ARBA" id="ARBA00022692"/>
    </source>
</evidence>
<keyword evidence="15" id="KW-1185">Reference proteome</keyword>
<dbReference type="InterPro" id="IPR036179">
    <property type="entry name" value="Ig-like_dom_sf"/>
</dbReference>
<dbReference type="PROSITE" id="PS50853">
    <property type="entry name" value="FN3"/>
    <property type="match status" value="5"/>
</dbReference>
<protein>
    <recommendedName>
        <fullName evidence="16">Down syndrome cell adhesion molecule-like protein Dscam2</fullName>
    </recommendedName>
</protein>
<dbReference type="InterPro" id="IPR056754">
    <property type="entry name" value="DSCAM/DSCAML_C"/>
</dbReference>
<evidence type="ECO:0000256" key="9">
    <source>
        <dbReference type="ARBA" id="ARBA00023319"/>
    </source>
</evidence>
<dbReference type="Pfam" id="PF25059">
    <property type="entry name" value="FN3_DSCAM-DSCAML_C"/>
    <property type="match status" value="1"/>
</dbReference>
<keyword evidence="5" id="KW-0130">Cell adhesion</keyword>
<keyword evidence="8" id="KW-1015">Disulfide bond</keyword>
<evidence type="ECO:0000256" key="3">
    <source>
        <dbReference type="ARBA" id="ARBA00022729"/>
    </source>
</evidence>
<evidence type="ECO:0000256" key="6">
    <source>
        <dbReference type="ARBA" id="ARBA00022989"/>
    </source>
</evidence>
<keyword evidence="2 11" id="KW-0812">Transmembrane</keyword>
<feature type="compositionally biased region" description="Basic residues" evidence="10">
    <location>
        <begin position="1634"/>
        <end position="1643"/>
    </location>
</feature>
<comment type="caution">
    <text evidence="14">The sequence shown here is derived from an EMBL/GenBank/DDBJ whole genome shotgun (WGS) entry which is preliminary data.</text>
</comment>
<feature type="domain" description="Fibronectin type-III" evidence="13">
    <location>
        <begin position="1119"/>
        <end position="1215"/>
    </location>
</feature>
<dbReference type="SMART" id="SM00060">
    <property type="entry name" value="FN3"/>
    <property type="match status" value="5"/>
</dbReference>
<feature type="domain" description="Fibronectin type-III" evidence="13">
    <location>
        <begin position="877"/>
        <end position="967"/>
    </location>
</feature>
<dbReference type="Proteomes" id="UP000291343">
    <property type="component" value="Unassembled WGS sequence"/>
</dbReference>
<dbReference type="GO" id="GO:0016020">
    <property type="term" value="C:membrane"/>
    <property type="evidence" value="ECO:0007669"/>
    <property type="project" value="UniProtKB-SubCell"/>
</dbReference>
<dbReference type="STRING" id="195883.A0A482XEV5"/>
<feature type="region of interest" description="Disordered" evidence="10">
    <location>
        <begin position="1"/>
        <end position="29"/>
    </location>
</feature>
<dbReference type="FunFam" id="2.60.40.10:FF:000028">
    <property type="entry name" value="Neuronal cell adhesion molecule"/>
    <property type="match status" value="1"/>
</dbReference>
<evidence type="ECO:0000256" key="11">
    <source>
        <dbReference type="SAM" id="Phobius"/>
    </source>
</evidence>
<dbReference type="FunCoup" id="A0A482XEV5">
    <property type="interactions" value="161"/>
</dbReference>
<dbReference type="FunFam" id="2.60.40.10:FF:000107">
    <property type="entry name" value="Myosin, light chain kinase a"/>
    <property type="match status" value="1"/>
</dbReference>
<dbReference type="CDD" id="cd00063">
    <property type="entry name" value="FN3"/>
    <property type="match status" value="5"/>
</dbReference>
<dbReference type="FunFam" id="2.60.40.10:FF:000017">
    <property type="entry name" value="Down syndrome cell adhesion molecule b"/>
    <property type="match status" value="1"/>
</dbReference>